<reference evidence="2" key="1">
    <citation type="submission" date="2025-08" db="UniProtKB">
        <authorList>
            <consortium name="RefSeq"/>
        </authorList>
    </citation>
    <scope>IDENTIFICATION</scope>
</reference>
<accession>A0ABM4CHU3</accession>
<dbReference type="Gene3D" id="1.10.150.50">
    <property type="entry name" value="Transcription Factor, Ets-1"/>
    <property type="match status" value="1"/>
</dbReference>
<dbReference type="PANTHER" id="PTHR31025:SF9">
    <property type="entry name" value="SI:DKEY-286J15.1"/>
    <property type="match status" value="1"/>
</dbReference>
<evidence type="ECO:0000313" key="2">
    <source>
        <dbReference type="RefSeq" id="XP_065661294.1"/>
    </source>
</evidence>
<sequence length="509" mass="58583">MCSVMLKNLNTQELINHLISKRISVETTAKLSSEDIDGDAFLQMNSVLFHCIGIKMGHAIKLQSLIAAQKEQSTDYAQTDYSQTDFTIANNHVSLNQTSYISNSNPFSDSTYSCDSDVLHTPVLRIDNIKFDVHKLLDEHQTGKLVIVEYDTTGMLLKYRFEMVHILVNIMVNKVGNLYPSRATKTNLAMSIINAFPKLHSGGPLGYENYYCAYKEVEVNGKKKKITPHGHIKERLKTIRKFDGVHAQATRKRKSISPTTFDVAVPFSNEERNIMSELSFDDIQYDRKQFILEKTRISRRNWIMSSKPPFHEFIRKFPPFKDLGFDFQREFTATFENAQDLLMQWENMAPHVITWARRKANPMAKQLLLELDSQLISSSDRNMEFAFHLLPYILQVSPRNKHRPSTAEVAAHFIQIFPDTTAMETIIDANRHTSFMHLFVITLGARGNLIQSFIFIEDNVIPIRNGMLSAVDRLLKLYFVIDIEYAPECRHVLHFLQRVVMGINNDLLL</sequence>
<organism evidence="1 2">
    <name type="scientific">Hydra vulgaris</name>
    <name type="common">Hydra</name>
    <name type="synonym">Hydra attenuata</name>
    <dbReference type="NCBI Taxonomy" id="6087"/>
    <lineage>
        <taxon>Eukaryota</taxon>
        <taxon>Metazoa</taxon>
        <taxon>Cnidaria</taxon>
        <taxon>Hydrozoa</taxon>
        <taxon>Hydroidolina</taxon>
        <taxon>Anthoathecata</taxon>
        <taxon>Aplanulata</taxon>
        <taxon>Hydridae</taxon>
        <taxon>Hydra</taxon>
    </lineage>
</organism>
<dbReference type="Proteomes" id="UP001652625">
    <property type="component" value="Chromosome 09"/>
</dbReference>
<gene>
    <name evidence="2" type="primary">LOC136084685</name>
</gene>
<keyword evidence="1" id="KW-1185">Reference proteome</keyword>
<dbReference type="InterPro" id="IPR013761">
    <property type="entry name" value="SAM/pointed_sf"/>
</dbReference>
<name>A0ABM4CHU3_HYDVU</name>
<dbReference type="GeneID" id="136084685"/>
<evidence type="ECO:0000313" key="1">
    <source>
        <dbReference type="Proteomes" id="UP001652625"/>
    </source>
</evidence>
<proteinExistence type="predicted"/>
<dbReference type="RefSeq" id="XP_065661294.1">
    <property type="nucleotide sequence ID" value="XM_065805222.1"/>
</dbReference>
<dbReference type="PANTHER" id="PTHR31025">
    <property type="entry name" value="SI:CH211-196P9.1-RELATED"/>
    <property type="match status" value="1"/>
</dbReference>
<protein>
    <submittedName>
        <fullName evidence="2">Uncharacterized protein LOC136084685 isoform X1</fullName>
    </submittedName>
</protein>